<evidence type="ECO:0000256" key="1">
    <source>
        <dbReference type="SAM" id="MobiDB-lite"/>
    </source>
</evidence>
<organism evidence="2 3">
    <name type="scientific">Hoylesella enoeca</name>
    <dbReference type="NCBI Taxonomy" id="76123"/>
    <lineage>
        <taxon>Bacteria</taxon>
        <taxon>Pseudomonadati</taxon>
        <taxon>Bacteroidota</taxon>
        <taxon>Bacteroidia</taxon>
        <taxon>Bacteroidales</taxon>
        <taxon>Prevotellaceae</taxon>
        <taxon>Hoylesella</taxon>
    </lineage>
</organism>
<protein>
    <submittedName>
        <fullName evidence="2">Uncharacterized protein</fullName>
    </submittedName>
</protein>
<sequence length="77" mass="8575">MNRKQLESRVYAKPAFSVCALQTESLLQTFSSQHQDAEHGGTFGDAKQGWLDDEDEEDGLTPSPSPKGEGSYQLWNE</sequence>
<dbReference type="KEGG" id="peo:AS203_06605"/>
<proteinExistence type="predicted"/>
<keyword evidence="3" id="KW-1185">Reference proteome</keyword>
<feature type="region of interest" description="Disordered" evidence="1">
    <location>
        <begin position="32"/>
        <end position="77"/>
    </location>
</feature>
<evidence type="ECO:0000313" key="2">
    <source>
        <dbReference type="EMBL" id="ALO48786.1"/>
    </source>
</evidence>
<reference evidence="3" key="1">
    <citation type="submission" date="2015-11" db="EMBL/GenBank/DDBJ databases">
        <authorList>
            <person name="Holder M.E."/>
            <person name="Ajami N.J."/>
            <person name="Petrosino J.F."/>
        </authorList>
    </citation>
    <scope>NUCLEOTIDE SEQUENCE [LARGE SCALE GENOMIC DNA]</scope>
    <source>
        <strain evidence="3">F0113</strain>
    </source>
</reference>
<dbReference type="RefSeq" id="WP_025066143.1">
    <property type="nucleotide sequence ID" value="NZ_CP013195.1"/>
</dbReference>
<name>A0A0S2KLD1_9BACT</name>
<dbReference type="STRING" id="76123.AS203_06605"/>
<evidence type="ECO:0000313" key="3">
    <source>
        <dbReference type="Proteomes" id="UP000056252"/>
    </source>
</evidence>
<dbReference type="AlphaFoldDB" id="A0A0S2KLD1"/>
<gene>
    <name evidence="2" type="ORF">AS203_06605</name>
</gene>
<dbReference type="Proteomes" id="UP000056252">
    <property type="component" value="Chromosome"/>
</dbReference>
<accession>A0A0S2KLD1</accession>
<dbReference type="EMBL" id="CP013195">
    <property type="protein sequence ID" value="ALO48786.1"/>
    <property type="molecule type" value="Genomic_DNA"/>
</dbReference>
<dbReference type="OrthoDB" id="1082371at2"/>